<feature type="compositionally biased region" description="Low complexity" evidence="1">
    <location>
        <begin position="78"/>
        <end position="88"/>
    </location>
</feature>
<organism evidence="2 3">
    <name type="scientific">Methylobacterium trifolii</name>
    <dbReference type="NCBI Taxonomy" id="1003092"/>
    <lineage>
        <taxon>Bacteria</taxon>
        <taxon>Pseudomonadati</taxon>
        <taxon>Pseudomonadota</taxon>
        <taxon>Alphaproteobacteria</taxon>
        <taxon>Hyphomicrobiales</taxon>
        <taxon>Methylobacteriaceae</taxon>
        <taxon>Methylobacterium</taxon>
    </lineage>
</organism>
<comment type="caution">
    <text evidence="2">The sequence shown here is derived from an EMBL/GenBank/DDBJ whole genome shotgun (WGS) entry which is preliminary data.</text>
</comment>
<evidence type="ECO:0000313" key="3">
    <source>
        <dbReference type="Proteomes" id="UP001055057"/>
    </source>
</evidence>
<reference evidence="2" key="1">
    <citation type="journal article" date="2021" name="Front. Microbiol.">
        <title>Comprehensive Comparative Genomics and Phenotyping of Methylobacterium Species.</title>
        <authorList>
            <person name="Alessa O."/>
            <person name="Ogura Y."/>
            <person name="Fujitani Y."/>
            <person name="Takami H."/>
            <person name="Hayashi T."/>
            <person name="Sahin N."/>
            <person name="Tani A."/>
        </authorList>
    </citation>
    <scope>NUCLEOTIDE SEQUENCE</scope>
    <source>
        <strain evidence="2">DSM 23632</strain>
    </source>
</reference>
<reference evidence="2" key="2">
    <citation type="submission" date="2021-08" db="EMBL/GenBank/DDBJ databases">
        <authorList>
            <person name="Tani A."/>
            <person name="Ola A."/>
            <person name="Ogura Y."/>
            <person name="Katsura K."/>
            <person name="Hayashi T."/>
        </authorList>
    </citation>
    <scope>NUCLEOTIDE SEQUENCE</scope>
    <source>
        <strain evidence="2">DSM 23632</strain>
    </source>
</reference>
<evidence type="ECO:0000313" key="2">
    <source>
        <dbReference type="EMBL" id="GJE58629.1"/>
    </source>
</evidence>
<sequence length="180" mass="17955">MAASASAVASLFTGRPPSDPSLTAAGTALAYAPALSAVPSETVEVPLPPRRPASLSGADVVQVTSLVPDPVVPVQTAQAPAATQTVDVPLPPRRPDDLGGPVQVASLAPAATHLAGLRLSSQPEPAAAPVATATEAVEVPLPPRRPSVQMLAAIARPVVVARKAPAAEPVREATALPPAQ</sequence>
<evidence type="ECO:0000256" key="1">
    <source>
        <dbReference type="SAM" id="MobiDB-lite"/>
    </source>
</evidence>
<dbReference type="Proteomes" id="UP001055057">
    <property type="component" value="Unassembled WGS sequence"/>
</dbReference>
<feature type="region of interest" description="Disordered" evidence="1">
    <location>
        <begin position="78"/>
        <end position="99"/>
    </location>
</feature>
<gene>
    <name evidence="2" type="ORF">MPOCJGCO_0711</name>
</gene>
<accession>A0ABQ4TUN6</accession>
<name>A0ABQ4TUN6_9HYPH</name>
<proteinExistence type="predicted"/>
<dbReference type="EMBL" id="BPRB01000041">
    <property type="protein sequence ID" value="GJE58629.1"/>
    <property type="molecule type" value="Genomic_DNA"/>
</dbReference>
<protein>
    <submittedName>
        <fullName evidence="2">Uncharacterized protein</fullName>
    </submittedName>
</protein>
<keyword evidence="3" id="KW-1185">Reference proteome</keyword>